<dbReference type="SUPFAM" id="SSF51126">
    <property type="entry name" value="Pectin lyase-like"/>
    <property type="match status" value="2"/>
</dbReference>
<dbReference type="PANTHER" id="PTHR11319:SF35">
    <property type="entry name" value="OUTER MEMBRANE PROTEIN PMPC-RELATED"/>
    <property type="match status" value="1"/>
</dbReference>
<feature type="compositionally biased region" description="Low complexity" evidence="8">
    <location>
        <begin position="536"/>
        <end position="550"/>
    </location>
</feature>
<dbReference type="InterPro" id="IPR059226">
    <property type="entry name" value="Choice_anch_Q_dom"/>
</dbReference>
<comment type="subcellular location">
    <subcellularLocation>
        <location evidence="1">Cell envelope</location>
    </subcellularLocation>
    <subcellularLocation>
        <location evidence="2">Cell outer membrane</location>
    </subcellularLocation>
    <subcellularLocation>
        <location evidence="3">Secreted</location>
    </subcellularLocation>
</comment>
<keyword evidence="6" id="KW-0472">Membrane</keyword>
<evidence type="ECO:0000313" key="10">
    <source>
        <dbReference type="Proteomes" id="UP000718564"/>
    </source>
</evidence>
<name>A0ABX1P6A0_9CYAN</name>
<keyword evidence="4" id="KW-0964">Secreted</keyword>
<keyword evidence="7" id="KW-0998">Cell outer membrane</keyword>
<feature type="region of interest" description="Disordered" evidence="8">
    <location>
        <begin position="530"/>
        <end position="569"/>
    </location>
</feature>
<evidence type="ECO:0000256" key="5">
    <source>
        <dbReference type="ARBA" id="ARBA00022729"/>
    </source>
</evidence>
<dbReference type="SMART" id="SM00710">
    <property type="entry name" value="PbH1"/>
    <property type="match status" value="8"/>
</dbReference>
<dbReference type="PANTHER" id="PTHR11319">
    <property type="entry name" value="G PROTEIN-COUPLED RECEPTOR-RELATED"/>
    <property type="match status" value="1"/>
</dbReference>
<proteinExistence type="predicted"/>
<feature type="compositionally biased region" description="Gly residues" evidence="8">
    <location>
        <begin position="372"/>
        <end position="383"/>
    </location>
</feature>
<evidence type="ECO:0000256" key="3">
    <source>
        <dbReference type="ARBA" id="ARBA00004613"/>
    </source>
</evidence>
<evidence type="ECO:0000256" key="4">
    <source>
        <dbReference type="ARBA" id="ARBA00022525"/>
    </source>
</evidence>
<accession>A0ABX1P6A0</accession>
<evidence type="ECO:0000256" key="8">
    <source>
        <dbReference type="SAM" id="MobiDB-lite"/>
    </source>
</evidence>
<dbReference type="Pfam" id="PF02415">
    <property type="entry name" value="Chlam_PMP"/>
    <property type="match status" value="1"/>
</dbReference>
<sequence>MDLSFPGSTTENQSPLFAPLTPVFSDNVLDVLGVSTFHKSPSAIFTVNSTADVVDDSDGVTTLREAINQANADDGQDLIVFERSLFSNAQTITLSLGELDITHNLDIIAPRDLLTGGNLVTVSGNNASRVFEIETGASVNLSGLIIADGSVTGDNGAGIKNSGNLTLDNSIVRNNSAFSILVPAYKSYTLSAGLGGGIYNYRGNLEVNNSTIIGNSARDGGGIYNELGISTVNNSTINGNSAKYNGGGITNYGTGTVNNSTITGNSAGASGGGIRTSNSIVMFSKTGEQLNRTSMVVSNSTITGNSAKASDGGGICNQFGDTTLTVSNSTINGNSAGGKGGGIYNDNDFGSGNSNSNNTVSNSTINGNSAGDKGGGIYNGGPGTLEKDNTSITVNNSTVSGNTAGNNGGGIYNNHALTLLFSTITLNQAADGGGVFNSLYPTPYTTTIPTGVATVHNTIIAANTPTAKGVNRDVAGPFTSNGYNLIGDSTGSTGFGSTGDIVGTSDNPIDPRLAVLDFNGGSTATHALFPDSPAIDAADPTVLDTDPTTDQRGKPRVSSSTDIGAFEFA</sequence>
<dbReference type="InterPro" id="IPR003368">
    <property type="entry name" value="POMP_repeat"/>
</dbReference>
<feature type="compositionally biased region" description="Low complexity" evidence="8">
    <location>
        <begin position="354"/>
        <end position="369"/>
    </location>
</feature>
<keyword evidence="5" id="KW-0732">Signal</keyword>
<evidence type="ECO:0000256" key="6">
    <source>
        <dbReference type="ARBA" id="ARBA00023136"/>
    </source>
</evidence>
<dbReference type="InterPro" id="IPR026457">
    <property type="entry name" value="CSLREA_Nterm"/>
</dbReference>
<feature type="region of interest" description="Disordered" evidence="8">
    <location>
        <begin position="354"/>
        <end position="398"/>
    </location>
</feature>
<reference evidence="9 10" key="1">
    <citation type="submission" date="2018-06" db="EMBL/GenBank/DDBJ databases">
        <title>Comparative genomics of Brasilonema spp. strains.</title>
        <authorList>
            <person name="Alvarenga D.O."/>
            <person name="Fiore M.F."/>
            <person name="Varani A.M."/>
        </authorList>
    </citation>
    <scope>NUCLEOTIDE SEQUENCE [LARGE SCALE GENOMIC DNA]</scope>
    <source>
        <strain evidence="9 10">SPC951</strain>
    </source>
</reference>
<evidence type="ECO:0008006" key="11">
    <source>
        <dbReference type="Google" id="ProtNLM"/>
    </source>
</evidence>
<evidence type="ECO:0000313" key="9">
    <source>
        <dbReference type="EMBL" id="NMG19052.1"/>
    </source>
</evidence>
<dbReference type="EMBL" id="QMEB01000030">
    <property type="protein sequence ID" value="NMG19052.1"/>
    <property type="molecule type" value="Genomic_DNA"/>
</dbReference>
<dbReference type="RefSeq" id="WP_169154334.1">
    <property type="nucleotide sequence ID" value="NZ_CAWPJE010000394.1"/>
</dbReference>
<dbReference type="InterPro" id="IPR006626">
    <property type="entry name" value="PbH1"/>
</dbReference>
<organism evidence="9 10">
    <name type="scientific">Brasilonema bromeliae SPC951</name>
    <dbReference type="NCBI Taxonomy" id="385972"/>
    <lineage>
        <taxon>Bacteria</taxon>
        <taxon>Bacillati</taxon>
        <taxon>Cyanobacteriota</taxon>
        <taxon>Cyanophyceae</taxon>
        <taxon>Nostocales</taxon>
        <taxon>Scytonemataceae</taxon>
        <taxon>Brasilonema</taxon>
        <taxon>Bromeliae group (in: Brasilonema)</taxon>
    </lineage>
</organism>
<dbReference type="NCBIfam" id="NF041518">
    <property type="entry name" value="choice_anch_Q"/>
    <property type="match status" value="1"/>
</dbReference>
<evidence type="ECO:0000256" key="7">
    <source>
        <dbReference type="ARBA" id="ARBA00023237"/>
    </source>
</evidence>
<evidence type="ECO:0000256" key="1">
    <source>
        <dbReference type="ARBA" id="ARBA00004196"/>
    </source>
</evidence>
<keyword evidence="10" id="KW-1185">Reference proteome</keyword>
<protein>
    <recommendedName>
        <fullName evidence="11">Right handed beta helix domain-containing protein</fullName>
    </recommendedName>
</protein>
<evidence type="ECO:0000256" key="2">
    <source>
        <dbReference type="ARBA" id="ARBA00004442"/>
    </source>
</evidence>
<dbReference type="Proteomes" id="UP000718564">
    <property type="component" value="Unassembled WGS sequence"/>
</dbReference>
<dbReference type="InterPro" id="IPR011050">
    <property type="entry name" value="Pectin_lyase_fold/virulence"/>
</dbReference>
<dbReference type="NCBIfam" id="TIGR04214">
    <property type="entry name" value="CSLREA_Nterm"/>
    <property type="match status" value="1"/>
</dbReference>
<comment type="caution">
    <text evidence="9">The sequence shown here is derived from an EMBL/GenBank/DDBJ whole genome shotgun (WGS) entry which is preliminary data.</text>
</comment>
<gene>
    <name evidence="9" type="ORF">DP116_06170</name>
</gene>